<evidence type="ECO:0000313" key="4">
    <source>
        <dbReference type="Proteomes" id="UP000620670"/>
    </source>
</evidence>
<reference evidence="4" key="1">
    <citation type="submission" date="2020-12" db="EMBL/GenBank/DDBJ databases">
        <title>Hymenobacter sp.</title>
        <authorList>
            <person name="Kim M.K."/>
        </authorList>
    </citation>
    <scope>NUCLEOTIDE SEQUENCE [LARGE SCALE GENOMIC DNA]</scope>
    <source>
        <strain evidence="4">BT325</strain>
    </source>
</reference>
<feature type="transmembrane region" description="Helical" evidence="1">
    <location>
        <begin position="49"/>
        <end position="73"/>
    </location>
</feature>
<keyword evidence="1" id="KW-0472">Membrane</keyword>
<evidence type="ECO:0000313" key="3">
    <source>
        <dbReference type="EMBL" id="MBJ6127951.1"/>
    </source>
</evidence>
<keyword evidence="3" id="KW-0482">Metalloprotease</keyword>
<dbReference type="EMBL" id="JAELXT010000035">
    <property type="protein sequence ID" value="MBJ6127951.1"/>
    <property type="molecule type" value="Genomic_DNA"/>
</dbReference>
<feature type="transmembrane region" description="Helical" evidence="1">
    <location>
        <begin position="7"/>
        <end position="29"/>
    </location>
</feature>
<keyword evidence="1" id="KW-0812">Transmembrane</keyword>
<dbReference type="Proteomes" id="UP000620670">
    <property type="component" value="Unassembled WGS sequence"/>
</dbReference>
<sequence>MTATNRFLRPFLALAGLGLLGILSLIPLIEGSIEQASRLPGAPPLPDAVFALLILGQPTLLLLAAVALGVALAEKAGLTSLILRRLRGEAIGQGADGWGRTLLLAFAFAAAVAAADLVLRGMFPASLTALPRLDDVTPAGRMLALFYGGITEELMMRFGLMTLLLWLGLLLTGGRGRPVLVWFAIGLTAFAFAAGHLGAVAGMQQMDNQVLIARILVLNGVLGLLFGWLYASRSLEHAMLAHAASHVTFWGMTPVLARLGQGFAG</sequence>
<gene>
    <name evidence="3" type="ORF">JAO75_21360</name>
</gene>
<accession>A0ABS0Y6N9</accession>
<dbReference type="Pfam" id="PF02517">
    <property type="entry name" value="Rce1-like"/>
    <property type="match status" value="1"/>
</dbReference>
<dbReference type="InterPro" id="IPR003675">
    <property type="entry name" value="Rce1/LyrA-like_dom"/>
</dbReference>
<keyword evidence="3" id="KW-0378">Hydrolase</keyword>
<feature type="transmembrane region" description="Helical" evidence="1">
    <location>
        <begin position="102"/>
        <end position="123"/>
    </location>
</feature>
<feature type="transmembrane region" description="Helical" evidence="1">
    <location>
        <begin position="179"/>
        <end position="199"/>
    </location>
</feature>
<feature type="domain" description="CAAX prenyl protease 2/Lysostaphin resistance protein A-like" evidence="2">
    <location>
        <begin position="142"/>
        <end position="245"/>
    </location>
</feature>
<keyword evidence="1" id="KW-1133">Transmembrane helix</keyword>
<evidence type="ECO:0000256" key="1">
    <source>
        <dbReference type="SAM" id="Phobius"/>
    </source>
</evidence>
<comment type="caution">
    <text evidence="3">The sequence shown here is derived from an EMBL/GenBank/DDBJ whole genome shotgun (WGS) entry which is preliminary data.</text>
</comment>
<protein>
    <submittedName>
        <fullName evidence="3">CPBP family intramembrane metalloprotease</fullName>
    </submittedName>
</protein>
<name>A0ABS0Y6N9_9HYPH</name>
<keyword evidence="3" id="KW-0645">Protease</keyword>
<proteinExistence type="predicted"/>
<keyword evidence="4" id="KW-1185">Reference proteome</keyword>
<dbReference type="GO" id="GO:0008237">
    <property type="term" value="F:metallopeptidase activity"/>
    <property type="evidence" value="ECO:0007669"/>
    <property type="project" value="UniProtKB-KW"/>
</dbReference>
<feature type="transmembrane region" description="Helical" evidence="1">
    <location>
        <begin position="154"/>
        <end position="172"/>
    </location>
</feature>
<dbReference type="RefSeq" id="WP_199051167.1">
    <property type="nucleotide sequence ID" value="NZ_JAELXT010000035.1"/>
</dbReference>
<feature type="transmembrane region" description="Helical" evidence="1">
    <location>
        <begin position="211"/>
        <end position="231"/>
    </location>
</feature>
<evidence type="ECO:0000259" key="2">
    <source>
        <dbReference type="Pfam" id="PF02517"/>
    </source>
</evidence>
<organism evidence="3 4">
    <name type="scientific">Microvirga splendida</name>
    <dbReference type="NCBI Taxonomy" id="2795727"/>
    <lineage>
        <taxon>Bacteria</taxon>
        <taxon>Pseudomonadati</taxon>
        <taxon>Pseudomonadota</taxon>
        <taxon>Alphaproteobacteria</taxon>
        <taxon>Hyphomicrobiales</taxon>
        <taxon>Methylobacteriaceae</taxon>
        <taxon>Microvirga</taxon>
    </lineage>
</organism>